<keyword evidence="1" id="KW-0808">Transferase</keyword>
<dbReference type="PANTHER" id="PTHR37807">
    <property type="entry name" value="OS07G0160300 PROTEIN"/>
    <property type="match status" value="1"/>
</dbReference>
<proteinExistence type="predicted"/>
<accession>A0A4R6UDS8</accession>
<dbReference type="Gene3D" id="3.40.50.300">
    <property type="entry name" value="P-loop containing nucleotide triphosphate hydrolases"/>
    <property type="match status" value="1"/>
</dbReference>
<reference evidence="1 2" key="1">
    <citation type="submission" date="2019-03" db="EMBL/GenBank/DDBJ databases">
        <title>Genomic Encyclopedia of Type Strains, Phase IV (KMG-IV): sequencing the most valuable type-strain genomes for metagenomic binning, comparative biology and taxonomic classification.</title>
        <authorList>
            <person name="Goeker M."/>
        </authorList>
    </citation>
    <scope>NUCLEOTIDE SEQUENCE [LARGE SCALE GENOMIC DNA]</scope>
    <source>
        <strain evidence="1 2">DSM 28697</strain>
    </source>
</reference>
<evidence type="ECO:0000313" key="2">
    <source>
        <dbReference type="Proteomes" id="UP000295632"/>
    </source>
</evidence>
<dbReference type="PANTHER" id="PTHR37807:SF3">
    <property type="entry name" value="OS07G0160300 PROTEIN"/>
    <property type="match status" value="1"/>
</dbReference>
<organism evidence="1 2">
    <name type="scientific">Aureibacillus halotolerans</name>
    <dbReference type="NCBI Taxonomy" id="1508390"/>
    <lineage>
        <taxon>Bacteria</taxon>
        <taxon>Bacillati</taxon>
        <taxon>Bacillota</taxon>
        <taxon>Bacilli</taxon>
        <taxon>Bacillales</taxon>
        <taxon>Bacillaceae</taxon>
        <taxon>Aureibacillus</taxon>
    </lineage>
</organism>
<dbReference type="GO" id="GO:0016301">
    <property type="term" value="F:kinase activity"/>
    <property type="evidence" value="ECO:0007669"/>
    <property type="project" value="UniProtKB-KW"/>
</dbReference>
<dbReference type="AlphaFoldDB" id="A0A4R6UDS8"/>
<keyword evidence="2" id="KW-1185">Reference proteome</keyword>
<dbReference type="Proteomes" id="UP000295632">
    <property type="component" value="Unassembled WGS sequence"/>
</dbReference>
<name>A0A4R6UDS8_9BACI</name>
<dbReference type="RefSeq" id="WP_133579844.1">
    <property type="nucleotide sequence ID" value="NZ_SNYJ01000004.1"/>
</dbReference>
<evidence type="ECO:0000313" key="1">
    <source>
        <dbReference type="EMBL" id="TDQ41254.1"/>
    </source>
</evidence>
<comment type="caution">
    <text evidence="1">The sequence shown here is derived from an EMBL/GenBank/DDBJ whole genome shotgun (WGS) entry which is preliminary data.</text>
</comment>
<dbReference type="OrthoDB" id="3819922at2"/>
<protein>
    <submittedName>
        <fullName evidence="1">Putative kinase</fullName>
    </submittedName>
</protein>
<dbReference type="InterPro" id="IPR027417">
    <property type="entry name" value="P-loop_NTPase"/>
</dbReference>
<keyword evidence="1" id="KW-0418">Kinase</keyword>
<dbReference type="Pfam" id="PF13671">
    <property type="entry name" value="AAA_33"/>
    <property type="match status" value="1"/>
</dbReference>
<gene>
    <name evidence="1" type="ORF">EV213_104252</name>
</gene>
<dbReference type="SUPFAM" id="SSF52540">
    <property type="entry name" value="P-loop containing nucleoside triphosphate hydrolases"/>
    <property type="match status" value="1"/>
</dbReference>
<dbReference type="EMBL" id="SNYJ01000004">
    <property type="protein sequence ID" value="TDQ41254.1"/>
    <property type="molecule type" value="Genomic_DNA"/>
</dbReference>
<sequence>MFFLQMSGFSGSGKSTLARVIAKNTGALVIDHDIVKTALLESVEFDSDEKSIGKIAYHIEWSLIEFHLANDKEVILDSPCLYSEMIEKGLDLSEKYEARYKYVECMLNDFEEINRRLTKRQRKLSQIEHVESEVKLRKGIAKSKKPDALQYISVNTSNPLKHYIDKVMDYIKAI</sequence>